<keyword evidence="3" id="KW-1185">Reference proteome</keyword>
<feature type="region of interest" description="Disordered" evidence="1">
    <location>
        <begin position="124"/>
        <end position="171"/>
    </location>
</feature>
<gene>
    <name evidence="2" type="ORF">SAMN06295912_108166</name>
</gene>
<dbReference type="Proteomes" id="UP000198281">
    <property type="component" value="Unassembled WGS sequence"/>
</dbReference>
<feature type="compositionally biased region" description="Basic and acidic residues" evidence="1">
    <location>
        <begin position="128"/>
        <end position="171"/>
    </location>
</feature>
<accession>A0A239FDT4</accession>
<dbReference type="EMBL" id="FZOS01000008">
    <property type="protein sequence ID" value="SNS54312.1"/>
    <property type="molecule type" value="Genomic_DNA"/>
</dbReference>
<protein>
    <submittedName>
        <fullName evidence="2">Uncharacterized protein</fullName>
    </submittedName>
</protein>
<reference evidence="3" key="1">
    <citation type="submission" date="2017-06" db="EMBL/GenBank/DDBJ databases">
        <authorList>
            <person name="Varghese N."/>
            <person name="Submissions S."/>
        </authorList>
    </citation>
    <scope>NUCLEOTIDE SEQUENCE [LARGE SCALE GENOMIC DNA]</scope>
    <source>
        <strain evidence="3">LNB2</strain>
    </source>
</reference>
<evidence type="ECO:0000313" key="3">
    <source>
        <dbReference type="Proteomes" id="UP000198281"/>
    </source>
</evidence>
<evidence type="ECO:0000256" key="1">
    <source>
        <dbReference type="SAM" id="MobiDB-lite"/>
    </source>
</evidence>
<dbReference type="AlphaFoldDB" id="A0A239FDT4"/>
<sequence>MGSLPLRSWICGTVIRFIGAGVGCARLVDVSSVKVVDMGWGGSPAPILGQIALGARIAITAIDGSSAARYSTAPHSWPDDPMRALPFLLLAPALLLGGCIASTAVDIVTLPVKAVGAGVDAVTTSQEEADRNRGREIRKQEEREAKAAKKAEKEQRRREREAEDAERDGRD</sequence>
<proteinExistence type="predicted"/>
<name>A0A239FDT4_9SPHN</name>
<evidence type="ECO:0000313" key="2">
    <source>
        <dbReference type="EMBL" id="SNS54312.1"/>
    </source>
</evidence>
<organism evidence="2 3">
    <name type="scientific">Edaphosphingomonas laterariae</name>
    <dbReference type="NCBI Taxonomy" id="861865"/>
    <lineage>
        <taxon>Bacteria</taxon>
        <taxon>Pseudomonadati</taxon>
        <taxon>Pseudomonadota</taxon>
        <taxon>Alphaproteobacteria</taxon>
        <taxon>Sphingomonadales</taxon>
        <taxon>Rhizorhabdaceae</taxon>
        <taxon>Edaphosphingomonas</taxon>
    </lineage>
</organism>